<dbReference type="Gene3D" id="3.50.50.60">
    <property type="entry name" value="FAD/NAD(P)-binding domain"/>
    <property type="match status" value="1"/>
</dbReference>
<dbReference type="RefSeq" id="WP_378022346.1">
    <property type="nucleotide sequence ID" value="NZ_JBHSKG010000009.1"/>
</dbReference>
<evidence type="ECO:0000313" key="4">
    <source>
        <dbReference type="EMBL" id="MFC5140179.1"/>
    </source>
</evidence>
<dbReference type="InterPro" id="IPR036188">
    <property type="entry name" value="FAD/NAD-bd_sf"/>
</dbReference>
<keyword evidence="1" id="KW-0560">Oxidoreductase</keyword>
<evidence type="ECO:0000313" key="5">
    <source>
        <dbReference type="Proteomes" id="UP001596175"/>
    </source>
</evidence>
<dbReference type="Pfam" id="PF01494">
    <property type="entry name" value="FAD_binding_3"/>
    <property type="match status" value="1"/>
</dbReference>
<proteinExistence type="predicted"/>
<dbReference type="Proteomes" id="UP001596175">
    <property type="component" value="Unassembled WGS sequence"/>
</dbReference>
<feature type="region of interest" description="Disordered" evidence="2">
    <location>
        <begin position="373"/>
        <end position="392"/>
    </location>
</feature>
<reference evidence="5" key="1">
    <citation type="journal article" date="2019" name="Int. J. Syst. Evol. Microbiol.">
        <title>The Global Catalogue of Microorganisms (GCM) 10K type strain sequencing project: providing services to taxonomists for standard genome sequencing and annotation.</title>
        <authorList>
            <consortium name="The Broad Institute Genomics Platform"/>
            <consortium name="The Broad Institute Genome Sequencing Center for Infectious Disease"/>
            <person name="Wu L."/>
            <person name="Ma J."/>
        </authorList>
    </citation>
    <scope>NUCLEOTIDE SEQUENCE [LARGE SCALE GENOMIC DNA]</scope>
    <source>
        <strain evidence="5">XZYJ18</strain>
    </source>
</reference>
<dbReference type="InterPro" id="IPR050631">
    <property type="entry name" value="PheA/TfdB_FAD_monoxygenase"/>
</dbReference>
<accession>A0ABV9ZFJ9</accession>
<dbReference type="PANTHER" id="PTHR43476:SF5">
    <property type="entry name" value="FAD-DEPENDENT MONOOXYGENASE"/>
    <property type="match status" value="1"/>
</dbReference>
<dbReference type="SUPFAM" id="SSF51905">
    <property type="entry name" value="FAD/NAD(P)-binding domain"/>
    <property type="match status" value="1"/>
</dbReference>
<comment type="caution">
    <text evidence="4">The sequence shown here is derived from an EMBL/GenBank/DDBJ whole genome shotgun (WGS) entry which is preliminary data.</text>
</comment>
<dbReference type="InterPro" id="IPR002938">
    <property type="entry name" value="FAD-bd"/>
</dbReference>
<dbReference type="PANTHER" id="PTHR43476">
    <property type="entry name" value="3-(3-HYDROXY-PHENYL)PROPIONATE/3-HYDROXYCINNAMIC ACID HYDROXYLASE"/>
    <property type="match status" value="1"/>
</dbReference>
<dbReference type="NCBIfam" id="NF004834">
    <property type="entry name" value="PRK06185.1-3"/>
    <property type="match status" value="1"/>
</dbReference>
<dbReference type="PRINTS" id="PR00420">
    <property type="entry name" value="RNGMNOXGNASE"/>
</dbReference>
<evidence type="ECO:0000256" key="1">
    <source>
        <dbReference type="ARBA" id="ARBA00023002"/>
    </source>
</evidence>
<protein>
    <submittedName>
        <fullName evidence="4">FAD-dependent oxidoreductase</fullName>
    </submittedName>
</protein>
<dbReference type="EMBL" id="JBHSKG010000009">
    <property type="protein sequence ID" value="MFC5140179.1"/>
    <property type="molecule type" value="Genomic_DNA"/>
</dbReference>
<feature type="domain" description="FAD-binding" evidence="3">
    <location>
        <begin position="6"/>
        <end position="347"/>
    </location>
</feature>
<evidence type="ECO:0000256" key="2">
    <source>
        <dbReference type="SAM" id="MobiDB-lite"/>
    </source>
</evidence>
<name>A0ABV9ZFJ9_9PSEU</name>
<gene>
    <name evidence="4" type="ORF">ACFPK1_18200</name>
</gene>
<organism evidence="4 5">
    <name type="scientific">Actinomycetospora rhizophila</name>
    <dbReference type="NCBI Taxonomy" id="1416876"/>
    <lineage>
        <taxon>Bacteria</taxon>
        <taxon>Bacillati</taxon>
        <taxon>Actinomycetota</taxon>
        <taxon>Actinomycetes</taxon>
        <taxon>Pseudonocardiales</taxon>
        <taxon>Pseudonocardiaceae</taxon>
        <taxon>Actinomycetospora</taxon>
    </lineage>
</organism>
<keyword evidence="5" id="KW-1185">Reference proteome</keyword>
<evidence type="ECO:0000259" key="3">
    <source>
        <dbReference type="Pfam" id="PF01494"/>
    </source>
</evidence>
<dbReference type="NCBIfam" id="NF004833">
    <property type="entry name" value="PRK06185.1-1"/>
    <property type="match status" value="1"/>
</dbReference>
<sequence>MGTVERTTVCVAGGGPAGMVLGLLLARAGVEVTVLEKHADFLRDFRGDTVHPTTLDLLDELGLGERFAALPQSRLDRVAFPVGEHGETLVVGDLRRLEGHVGHPYIAMVPQWDLLDLLAEAGAAEPAFTLRMSTEVTGLRRGAGGAVTGVTYRTADGTTGELAADLTVACDGRGSTARAGAGLEVVDFPCPMDAWWFRLPHRADEDAPALTPRLGDGRMAVVIPREGYFQIAYLTPKGEEAAVRARGIEAFRADVAAIAPDLADRVDALESMDDVRFLSVRLDRLRRWHVPGLLCLGDAAHAMSPIGGVGINLAVQDAVAAATLLAEPLRRGRVGPADLDRVRRRRLWPTVAVQALQRAMHRAIVRPVLAGDAAKRSSTRGKGRRGGPPAPIRRLLAAFPPATIVPAYLIGVGLRPERAPAFARRDPVPVDADRP</sequence>